<dbReference type="InterPro" id="IPR027795">
    <property type="entry name" value="CASTOR_ACT_dom"/>
</dbReference>
<organism evidence="4 5">
    <name type="scientific">Pythium oligandrum</name>
    <name type="common">Mycoparasitic fungus</name>
    <dbReference type="NCBI Taxonomy" id="41045"/>
    <lineage>
        <taxon>Eukaryota</taxon>
        <taxon>Sar</taxon>
        <taxon>Stramenopiles</taxon>
        <taxon>Oomycota</taxon>
        <taxon>Peronosporomycetes</taxon>
        <taxon>Pythiales</taxon>
        <taxon>Pythiaceae</taxon>
        <taxon>Pythium</taxon>
    </lineage>
</organism>
<feature type="compositionally biased region" description="Polar residues" evidence="1">
    <location>
        <begin position="208"/>
        <end position="222"/>
    </location>
</feature>
<feature type="domain" description="CASTOR ACT" evidence="2">
    <location>
        <begin position="311"/>
        <end position="373"/>
    </location>
</feature>
<comment type="caution">
    <text evidence="4">The sequence shown here is derived from an EMBL/GenBank/DDBJ whole genome shotgun (WGS) entry which is preliminary data.</text>
</comment>
<evidence type="ECO:0000259" key="3">
    <source>
        <dbReference type="Pfam" id="PF21389"/>
    </source>
</evidence>
<feature type="region of interest" description="Disordered" evidence="1">
    <location>
        <begin position="198"/>
        <end position="222"/>
    </location>
</feature>
<dbReference type="AlphaFoldDB" id="A0A8K1CDI5"/>
<feature type="domain" description="CASTOR ACT" evidence="2">
    <location>
        <begin position="112"/>
        <end position="175"/>
    </location>
</feature>
<dbReference type="Pfam" id="PF21389">
    <property type="entry name" value="CASTOR1_ACT-like"/>
    <property type="match status" value="1"/>
</dbReference>
<protein>
    <recommendedName>
        <fullName evidence="6">GATS-like protein 3</fullName>
    </recommendedName>
</protein>
<evidence type="ECO:0008006" key="6">
    <source>
        <dbReference type="Google" id="ProtNLM"/>
    </source>
</evidence>
<dbReference type="InterPro" id="IPR051719">
    <property type="entry name" value="CASTOR_mTORC1"/>
</dbReference>
<evidence type="ECO:0000313" key="4">
    <source>
        <dbReference type="EMBL" id="TMW61282.1"/>
    </source>
</evidence>
<feature type="domain" description="Cytosolic arginine sensor for mTORC1 subunit 1/2 ACT-like" evidence="3">
    <location>
        <begin position="51"/>
        <end position="108"/>
    </location>
</feature>
<dbReference type="PANTHER" id="PTHR31131:SF6">
    <property type="entry name" value="CASTOR ACT DOMAIN-CONTAINING PROTEIN"/>
    <property type="match status" value="1"/>
</dbReference>
<dbReference type="Pfam" id="PF13840">
    <property type="entry name" value="ACT_7"/>
    <property type="match status" value="2"/>
</dbReference>
<proteinExistence type="predicted"/>
<evidence type="ECO:0000259" key="2">
    <source>
        <dbReference type="Pfam" id="PF13840"/>
    </source>
</evidence>
<keyword evidence="5" id="KW-1185">Reference proteome</keyword>
<accession>A0A8K1CDI5</accession>
<gene>
    <name evidence="4" type="ORF">Poli38472_013745</name>
</gene>
<name>A0A8K1CDI5_PYTOL</name>
<dbReference type="PANTHER" id="PTHR31131">
    <property type="entry name" value="CHROMOSOME 1, WHOLE GENOME SHOTGUN SEQUENCE"/>
    <property type="match status" value="1"/>
</dbReference>
<dbReference type="InterPro" id="IPR049479">
    <property type="entry name" value="CASTOR1_ACT-like"/>
</dbReference>
<reference evidence="4" key="1">
    <citation type="submission" date="2019-03" db="EMBL/GenBank/DDBJ databases">
        <title>Long read genome sequence of the mycoparasitic Pythium oligandrum ATCC 38472 isolated from sugarbeet rhizosphere.</title>
        <authorList>
            <person name="Gaulin E."/>
        </authorList>
    </citation>
    <scope>NUCLEOTIDE SEQUENCE</scope>
    <source>
        <strain evidence="4">ATCC 38472_TT</strain>
    </source>
</reference>
<dbReference type="Gene3D" id="3.30.2130.10">
    <property type="entry name" value="VC0802-like"/>
    <property type="match status" value="2"/>
</dbReference>
<dbReference type="EMBL" id="SPLM01000077">
    <property type="protein sequence ID" value="TMW61282.1"/>
    <property type="molecule type" value="Genomic_DNA"/>
</dbReference>
<dbReference type="InterPro" id="IPR045865">
    <property type="entry name" value="ACT-like_dom_sf"/>
</dbReference>
<dbReference type="Proteomes" id="UP000794436">
    <property type="component" value="Unassembled WGS sequence"/>
</dbReference>
<dbReference type="OrthoDB" id="58529at2759"/>
<sequence length="389" mass="43774">MATMTPMTDAPVQLICMAPSLVITSIKKHDNQHLFHPTRRAGDVVSAENEPKSSSHLASWLIELLFFSSPDDDTESSSRFLSYVETQHEVSIVMDEAKLAKFPEGALTHEPTRWKALQVASAGAGAFLTQLATLHELTMRLAHQNISVFQISTYQTDYILVKVEDLHRAIQCLRSFCDIEMEQDAPMQLELSRAVSMNSVDPDDTSELKTQQPDQDEASVQQHTLSAPHLDLYLIQIDKTCVRRQLYSFVHLFFHERRNSSTQEEDETPRGQLFLSYSETGDDISIVTSDIDFVQQMQSLAYAGEHGIMVSPDAWKVVQIGDHDLGFAETGIVAAHTRVLLSAGTMVFYLSTFSTDFMLIKEDEWSDALETLRTHFCLVEGSFLPLQHT</sequence>
<dbReference type="SUPFAM" id="SSF55021">
    <property type="entry name" value="ACT-like"/>
    <property type="match status" value="2"/>
</dbReference>
<evidence type="ECO:0000313" key="5">
    <source>
        <dbReference type="Proteomes" id="UP000794436"/>
    </source>
</evidence>
<evidence type="ECO:0000256" key="1">
    <source>
        <dbReference type="SAM" id="MobiDB-lite"/>
    </source>
</evidence>